<reference evidence="2" key="1">
    <citation type="submission" date="2022-12" db="EMBL/GenBank/DDBJ databases">
        <title>Reference genome sequencing for broad-spectrum identification of bacterial and archaeal isolates by mass spectrometry.</title>
        <authorList>
            <person name="Sekiguchi Y."/>
            <person name="Tourlousse D.M."/>
        </authorList>
    </citation>
    <scope>NUCLEOTIDE SEQUENCE</scope>
    <source>
        <strain evidence="2">14</strain>
    </source>
</reference>
<feature type="compositionally biased region" description="Basic and acidic residues" evidence="1">
    <location>
        <begin position="30"/>
        <end position="47"/>
    </location>
</feature>
<evidence type="ECO:0000313" key="3">
    <source>
        <dbReference type="Proteomes" id="UP001144396"/>
    </source>
</evidence>
<name>A0A9W6D0K2_9MICO</name>
<organism evidence="2 3">
    <name type="scientific">Agromyces rhizosphaerae</name>
    <dbReference type="NCBI Taxonomy" id="88374"/>
    <lineage>
        <taxon>Bacteria</taxon>
        <taxon>Bacillati</taxon>
        <taxon>Actinomycetota</taxon>
        <taxon>Actinomycetes</taxon>
        <taxon>Micrococcales</taxon>
        <taxon>Microbacteriaceae</taxon>
        <taxon>Agromyces</taxon>
    </lineage>
</organism>
<feature type="region of interest" description="Disordered" evidence="1">
    <location>
        <begin position="90"/>
        <end position="114"/>
    </location>
</feature>
<sequence length="114" mass="12253">MRPLQHDQEVGDEDQRQDDEGSDLEPDGQGEFHGRPFGELGSAERRTSLPHRTVFHARSTVDGARTDEAWPGAQAPRGILPFVLASLIHDGPGSAPGTTNAPGPHGEPRAFLVL</sequence>
<comment type="caution">
    <text evidence="2">The sequence shown here is derived from an EMBL/GenBank/DDBJ whole genome shotgun (WGS) entry which is preliminary data.</text>
</comment>
<keyword evidence="3" id="KW-1185">Reference proteome</keyword>
<accession>A0A9W6D0K2</accession>
<gene>
    <name evidence="2" type="ORF">ARHIZOSPH14_28540</name>
</gene>
<evidence type="ECO:0000256" key="1">
    <source>
        <dbReference type="SAM" id="MobiDB-lite"/>
    </source>
</evidence>
<evidence type="ECO:0000313" key="2">
    <source>
        <dbReference type="EMBL" id="GLI28612.1"/>
    </source>
</evidence>
<protein>
    <submittedName>
        <fullName evidence="2">Uncharacterized protein</fullName>
    </submittedName>
</protein>
<dbReference type="AlphaFoldDB" id="A0A9W6D0K2"/>
<proteinExistence type="predicted"/>
<dbReference type="EMBL" id="BSDP01000001">
    <property type="protein sequence ID" value="GLI28612.1"/>
    <property type="molecule type" value="Genomic_DNA"/>
</dbReference>
<feature type="compositionally biased region" description="Acidic residues" evidence="1">
    <location>
        <begin position="10"/>
        <end position="28"/>
    </location>
</feature>
<dbReference type="Proteomes" id="UP001144396">
    <property type="component" value="Unassembled WGS sequence"/>
</dbReference>
<feature type="region of interest" description="Disordered" evidence="1">
    <location>
        <begin position="1"/>
        <end position="74"/>
    </location>
</feature>